<comment type="subcellular location">
    <subcellularLocation>
        <location evidence="1">Cell envelope</location>
    </subcellularLocation>
</comment>
<evidence type="ECO:0000313" key="8">
    <source>
        <dbReference type="EMBL" id="POR48613.1"/>
    </source>
</evidence>
<name>A0A2S4M1M3_9HYPH</name>
<evidence type="ECO:0000256" key="3">
    <source>
        <dbReference type="ARBA" id="ARBA00022448"/>
    </source>
</evidence>
<dbReference type="RefSeq" id="WP_103720000.1">
    <property type="nucleotide sequence ID" value="NZ_PQFZ01000014.1"/>
</dbReference>
<dbReference type="Proteomes" id="UP000236919">
    <property type="component" value="Unassembled WGS sequence"/>
</dbReference>
<evidence type="ECO:0000256" key="2">
    <source>
        <dbReference type="ARBA" id="ARBA00008814"/>
    </source>
</evidence>
<dbReference type="PROSITE" id="PS50983">
    <property type="entry name" value="FE_B12_PBP"/>
    <property type="match status" value="1"/>
</dbReference>
<keyword evidence="3" id="KW-0813">Transport</keyword>
<dbReference type="Gene3D" id="3.40.50.1980">
    <property type="entry name" value="Nitrogenase molybdenum iron protein domain"/>
    <property type="match status" value="2"/>
</dbReference>
<sequence length="301" mass="32034">MLSPAGLDRRTLLAAACCMAARGGVVRASEPSPPARIVSLDYGLTETLLALGIAPIGMVQVGAWADWVVEPALPAGMIDLGADREPNLELLAAIRPDLIVTTPYLAAIRPVLERFAPTRTFSIYAPPGGRPYELSIAATRELAGLLGRAAEGEALIARAEARMAEIRARLRAMADIPLLIVSFLDAHHVRVYGAGSLFDDTLKRCGLANGWRGPCNYWGFATVGIEVLAAVPESRLVYLEPISGDVLTKLAGSPLWNSLAFVRAGRIQRLPAALMFGMLPSAMRFAALLGEHLSATERSSG</sequence>
<keyword evidence="5" id="KW-0732">Signal</keyword>
<dbReference type="CDD" id="cd01146">
    <property type="entry name" value="FhuD"/>
    <property type="match status" value="1"/>
</dbReference>
<dbReference type="AlphaFoldDB" id="A0A2S4M1M3"/>
<dbReference type="Pfam" id="PF01497">
    <property type="entry name" value="Peripla_BP_2"/>
    <property type="match status" value="1"/>
</dbReference>
<dbReference type="SUPFAM" id="SSF53807">
    <property type="entry name" value="Helical backbone' metal receptor"/>
    <property type="match status" value="1"/>
</dbReference>
<keyword evidence="4" id="KW-0408">Iron</keyword>
<evidence type="ECO:0000256" key="5">
    <source>
        <dbReference type="ARBA" id="ARBA00022729"/>
    </source>
</evidence>
<protein>
    <submittedName>
        <fullName evidence="8">Iron complex transport system substrate-binding protein</fullName>
    </submittedName>
</protein>
<dbReference type="EMBL" id="PQFZ01000014">
    <property type="protein sequence ID" value="POR48613.1"/>
    <property type="molecule type" value="Genomic_DNA"/>
</dbReference>
<dbReference type="PRINTS" id="PR01715">
    <property type="entry name" value="FERRIBNDNGPP"/>
</dbReference>
<organism evidence="8 9">
    <name type="scientific">Bosea psychrotolerans</name>
    <dbReference type="NCBI Taxonomy" id="1871628"/>
    <lineage>
        <taxon>Bacteria</taxon>
        <taxon>Pseudomonadati</taxon>
        <taxon>Pseudomonadota</taxon>
        <taxon>Alphaproteobacteria</taxon>
        <taxon>Hyphomicrobiales</taxon>
        <taxon>Boseaceae</taxon>
        <taxon>Bosea</taxon>
    </lineage>
</organism>
<feature type="coiled-coil region" evidence="6">
    <location>
        <begin position="149"/>
        <end position="176"/>
    </location>
</feature>
<reference evidence="8 9" key="1">
    <citation type="submission" date="2018-01" db="EMBL/GenBank/DDBJ databases">
        <title>Genomic Encyclopedia of Type Strains, Phase III (KMG-III): the genomes of soil and plant-associated and newly described type strains.</title>
        <authorList>
            <person name="Whitman W."/>
        </authorList>
    </citation>
    <scope>NUCLEOTIDE SEQUENCE [LARGE SCALE GENOMIC DNA]</scope>
    <source>
        <strain evidence="8 9">1131</strain>
    </source>
</reference>
<evidence type="ECO:0000259" key="7">
    <source>
        <dbReference type="PROSITE" id="PS50983"/>
    </source>
</evidence>
<keyword evidence="6" id="KW-0175">Coiled coil</keyword>
<keyword evidence="4" id="KW-0410">Iron transport</keyword>
<proteinExistence type="inferred from homology"/>
<evidence type="ECO:0000256" key="4">
    <source>
        <dbReference type="ARBA" id="ARBA00022496"/>
    </source>
</evidence>
<dbReference type="InterPro" id="IPR002491">
    <property type="entry name" value="ABC_transptr_periplasmic_BD"/>
</dbReference>
<evidence type="ECO:0000256" key="1">
    <source>
        <dbReference type="ARBA" id="ARBA00004196"/>
    </source>
</evidence>
<dbReference type="GO" id="GO:1901678">
    <property type="term" value="P:iron coordination entity transport"/>
    <property type="evidence" value="ECO:0007669"/>
    <property type="project" value="UniProtKB-ARBA"/>
</dbReference>
<gene>
    <name evidence="8" type="ORF">CYD53_11445</name>
</gene>
<evidence type="ECO:0000313" key="9">
    <source>
        <dbReference type="Proteomes" id="UP000236919"/>
    </source>
</evidence>
<dbReference type="PANTHER" id="PTHR30532:SF1">
    <property type="entry name" value="IRON(3+)-HYDROXAMATE-BINDING PROTEIN FHUD"/>
    <property type="match status" value="1"/>
</dbReference>
<accession>A0A2S4M1M3</accession>
<keyword evidence="9" id="KW-1185">Reference proteome</keyword>
<evidence type="ECO:0000256" key="6">
    <source>
        <dbReference type="SAM" id="Coils"/>
    </source>
</evidence>
<keyword evidence="4" id="KW-0406">Ion transport</keyword>
<dbReference type="GO" id="GO:0030288">
    <property type="term" value="C:outer membrane-bounded periplasmic space"/>
    <property type="evidence" value="ECO:0007669"/>
    <property type="project" value="TreeGrafter"/>
</dbReference>
<dbReference type="OrthoDB" id="8370650at2"/>
<comment type="caution">
    <text evidence="8">The sequence shown here is derived from an EMBL/GenBank/DDBJ whole genome shotgun (WGS) entry which is preliminary data.</text>
</comment>
<feature type="domain" description="Fe/B12 periplasmic-binding" evidence="7">
    <location>
        <begin position="36"/>
        <end position="297"/>
    </location>
</feature>
<dbReference type="PANTHER" id="PTHR30532">
    <property type="entry name" value="IRON III DICITRATE-BINDING PERIPLASMIC PROTEIN"/>
    <property type="match status" value="1"/>
</dbReference>
<comment type="similarity">
    <text evidence="2">Belongs to the bacterial solute-binding protein 8 family.</text>
</comment>
<dbReference type="InterPro" id="IPR051313">
    <property type="entry name" value="Bact_iron-sidero_bind"/>
</dbReference>